<proteinExistence type="predicted"/>
<name>A0A1S9UPG6_BACCE</name>
<accession>A0A1S9UPG6</accession>
<organism evidence="1 2">
    <name type="scientific">Bacillus cereus</name>
    <dbReference type="NCBI Taxonomy" id="1396"/>
    <lineage>
        <taxon>Bacteria</taxon>
        <taxon>Bacillati</taxon>
        <taxon>Bacillota</taxon>
        <taxon>Bacilli</taxon>
        <taxon>Bacillales</taxon>
        <taxon>Bacillaceae</taxon>
        <taxon>Bacillus</taxon>
        <taxon>Bacillus cereus group</taxon>
    </lineage>
</organism>
<evidence type="ECO:0000313" key="1">
    <source>
        <dbReference type="EMBL" id="OOR24132.1"/>
    </source>
</evidence>
<evidence type="ECO:0000313" key="2">
    <source>
        <dbReference type="Proteomes" id="UP000191124"/>
    </source>
</evidence>
<sequence>MCISLYMGVYFTFFSQMIHDNFSSLETYINIFYAIMIINFKNISNIYEGSYYYIGSIEVRNK</sequence>
<protein>
    <submittedName>
        <fullName evidence="1">Uncharacterized protein</fullName>
    </submittedName>
</protein>
<dbReference type="EMBL" id="MUAL01000025">
    <property type="protein sequence ID" value="OOR24132.1"/>
    <property type="molecule type" value="Genomic_DNA"/>
</dbReference>
<gene>
    <name evidence="1" type="ORF">BW892_14875</name>
</gene>
<comment type="caution">
    <text evidence="1">The sequence shown here is derived from an EMBL/GenBank/DDBJ whole genome shotgun (WGS) entry which is preliminary data.</text>
</comment>
<reference evidence="1 2" key="1">
    <citation type="submission" date="2017-01" db="EMBL/GenBank/DDBJ databases">
        <title>Bacillus cereus isolates.</title>
        <authorList>
            <person name="Beno S.M."/>
        </authorList>
    </citation>
    <scope>NUCLEOTIDE SEQUENCE [LARGE SCALE GENOMIC DNA]</scope>
    <source>
        <strain evidence="1 2">FSL M7-1219</strain>
    </source>
</reference>
<dbReference type="Proteomes" id="UP000191124">
    <property type="component" value="Unassembled WGS sequence"/>
</dbReference>
<dbReference type="AlphaFoldDB" id="A0A1S9UPG6"/>